<sequence>MSLRLIGVCALLGIQAFLSIANPVLSDTTEELVSTPGGLVPKSRVHAVPESARVHHTGSEVHIVASDGTTIHSTPVTKGNSPVAKLFGEPSSVASRDLAEGYVAYSYWNNTGKSQIASFTTSYVVPPIPKTTNDQILYFFNGLVPNSFDGIFQPVLQFGVSPAGGGLYYAVASWFIVGFETYYTTPVKVQPGQTITGVMTFEGTTGSGSSEQYKWNSIFSGIPTSSLSISTTEVYNWIYEVLEIYYVSTASELPTGTTTMTNIQIMTQDGQHPSMLWGAISDPGDSISMSIISGTSTNGTMMITYPVS</sequence>
<keyword evidence="1" id="KW-0732">Signal</keyword>
<evidence type="ECO:0000256" key="1">
    <source>
        <dbReference type="SAM" id="SignalP"/>
    </source>
</evidence>
<proteinExistence type="predicted"/>
<dbReference type="EMBL" id="JADNYJ010000079">
    <property type="protein sequence ID" value="KAF8889549.1"/>
    <property type="molecule type" value="Genomic_DNA"/>
</dbReference>
<reference evidence="2" key="1">
    <citation type="submission" date="2020-11" db="EMBL/GenBank/DDBJ databases">
        <authorList>
            <consortium name="DOE Joint Genome Institute"/>
            <person name="Ahrendt S."/>
            <person name="Riley R."/>
            <person name="Andreopoulos W."/>
            <person name="LaButti K."/>
            <person name="Pangilinan J."/>
            <person name="Ruiz-duenas F.J."/>
            <person name="Barrasa J.M."/>
            <person name="Sanchez-Garcia M."/>
            <person name="Camarero S."/>
            <person name="Miyauchi S."/>
            <person name="Serrano A."/>
            <person name="Linde D."/>
            <person name="Babiker R."/>
            <person name="Drula E."/>
            <person name="Ayuso-Fernandez I."/>
            <person name="Pacheco R."/>
            <person name="Padilla G."/>
            <person name="Ferreira P."/>
            <person name="Barriuso J."/>
            <person name="Kellner H."/>
            <person name="Castanera R."/>
            <person name="Alfaro M."/>
            <person name="Ramirez L."/>
            <person name="Pisabarro A.G."/>
            <person name="Kuo A."/>
            <person name="Tritt A."/>
            <person name="Lipzen A."/>
            <person name="He G."/>
            <person name="Yan M."/>
            <person name="Ng V."/>
            <person name="Cullen D."/>
            <person name="Martin F."/>
            <person name="Rosso M.-N."/>
            <person name="Henrissat B."/>
            <person name="Hibbett D."/>
            <person name="Martinez A.T."/>
            <person name="Grigoriev I.V."/>
        </authorList>
    </citation>
    <scope>NUCLEOTIDE SEQUENCE</scope>
    <source>
        <strain evidence="2">AH 44721</strain>
    </source>
</reference>
<organism evidence="2 3">
    <name type="scientific">Gymnopilus junonius</name>
    <name type="common">Spectacular rustgill mushroom</name>
    <name type="synonym">Gymnopilus spectabilis subsp. junonius</name>
    <dbReference type="NCBI Taxonomy" id="109634"/>
    <lineage>
        <taxon>Eukaryota</taxon>
        <taxon>Fungi</taxon>
        <taxon>Dikarya</taxon>
        <taxon>Basidiomycota</taxon>
        <taxon>Agaricomycotina</taxon>
        <taxon>Agaricomycetes</taxon>
        <taxon>Agaricomycetidae</taxon>
        <taxon>Agaricales</taxon>
        <taxon>Agaricineae</taxon>
        <taxon>Hymenogastraceae</taxon>
        <taxon>Gymnopilus</taxon>
    </lineage>
</organism>
<feature type="signal peptide" evidence="1">
    <location>
        <begin position="1"/>
        <end position="26"/>
    </location>
</feature>
<evidence type="ECO:0000313" key="3">
    <source>
        <dbReference type="Proteomes" id="UP000724874"/>
    </source>
</evidence>
<dbReference type="OrthoDB" id="3256306at2759"/>
<feature type="chain" id="PRO_5040505288" evidence="1">
    <location>
        <begin position="27"/>
        <end position="308"/>
    </location>
</feature>
<name>A0A9P5TJU0_GYMJU</name>
<comment type="caution">
    <text evidence="2">The sequence shown here is derived from an EMBL/GenBank/DDBJ whole genome shotgun (WGS) entry which is preliminary data.</text>
</comment>
<gene>
    <name evidence="2" type="ORF">CPB84DRAFT_1849348</name>
</gene>
<dbReference type="AlphaFoldDB" id="A0A9P5TJU0"/>
<protein>
    <submittedName>
        <fullName evidence="2">Uncharacterized protein</fullName>
    </submittedName>
</protein>
<keyword evidence="3" id="KW-1185">Reference proteome</keyword>
<dbReference type="Proteomes" id="UP000724874">
    <property type="component" value="Unassembled WGS sequence"/>
</dbReference>
<accession>A0A9P5TJU0</accession>
<evidence type="ECO:0000313" key="2">
    <source>
        <dbReference type="EMBL" id="KAF8889549.1"/>
    </source>
</evidence>